<dbReference type="PANTHER" id="PTHR43433">
    <property type="entry name" value="HYDROLASE, ALPHA/BETA FOLD FAMILY PROTEIN"/>
    <property type="match status" value="1"/>
</dbReference>
<evidence type="ECO:0000313" key="4">
    <source>
        <dbReference type="EMBL" id="SFB54433.1"/>
    </source>
</evidence>
<evidence type="ECO:0000256" key="1">
    <source>
        <dbReference type="ARBA" id="ARBA00010088"/>
    </source>
</evidence>
<dbReference type="RefSeq" id="WP_091676168.1">
    <property type="nucleotide sequence ID" value="NZ_FOKG01000018.1"/>
</dbReference>
<proteinExistence type="inferred from homology"/>
<dbReference type="GO" id="GO:0006508">
    <property type="term" value="P:proteolysis"/>
    <property type="evidence" value="ECO:0007669"/>
    <property type="project" value="InterPro"/>
</dbReference>
<gene>
    <name evidence="4" type="ORF">SAMN05216266_11824</name>
</gene>
<dbReference type="Pfam" id="PF00561">
    <property type="entry name" value="Abhydrolase_1"/>
    <property type="match status" value="1"/>
</dbReference>
<evidence type="ECO:0000256" key="2">
    <source>
        <dbReference type="ARBA" id="ARBA00022801"/>
    </source>
</evidence>
<dbReference type="AlphaFoldDB" id="A0A1I1C1J6"/>
<dbReference type="OrthoDB" id="3253328at2"/>
<keyword evidence="2 4" id="KW-0378">Hydrolase</keyword>
<organism evidence="4 5">
    <name type="scientific">Amycolatopsis marina</name>
    <dbReference type="NCBI Taxonomy" id="490629"/>
    <lineage>
        <taxon>Bacteria</taxon>
        <taxon>Bacillati</taxon>
        <taxon>Actinomycetota</taxon>
        <taxon>Actinomycetes</taxon>
        <taxon>Pseudonocardiales</taxon>
        <taxon>Pseudonocardiaceae</taxon>
        <taxon>Amycolatopsis</taxon>
    </lineage>
</organism>
<dbReference type="InterPro" id="IPR000073">
    <property type="entry name" value="AB_hydrolase_1"/>
</dbReference>
<dbReference type="Proteomes" id="UP000243799">
    <property type="component" value="Unassembled WGS sequence"/>
</dbReference>
<protein>
    <submittedName>
        <fullName evidence="4">Alpha/beta hydrolase fold</fullName>
    </submittedName>
</protein>
<dbReference type="GO" id="GO:0004177">
    <property type="term" value="F:aminopeptidase activity"/>
    <property type="evidence" value="ECO:0007669"/>
    <property type="project" value="UniProtKB-EC"/>
</dbReference>
<dbReference type="PRINTS" id="PR00793">
    <property type="entry name" value="PROAMNOPTASE"/>
</dbReference>
<dbReference type="InterPro" id="IPR029058">
    <property type="entry name" value="AB_hydrolase_fold"/>
</dbReference>
<accession>A0A1I1C1J6</accession>
<dbReference type="InterPro" id="IPR002410">
    <property type="entry name" value="Peptidase_S33"/>
</dbReference>
<sequence length="410" mass="44718">MDRSVDELGERLRRQPGVTSVRRPAADGIEFDLTYVRTGPRADTPVLFIPGGPGLGAVYPYLRFRPLAAKYGLDTIMVEHRGVGLSRTDTAGADLPRAALNIDAVVADLAAVLDAEGIARAVVYGTSYGGYLAQSFAAAHPERVAGMVLDSTWSEAGEFELARSYVRELLWHGTDPVTAPLAERLRTLVDTGVVPVEETGDVVPVAYDLGGADLLRRLLDAAERGRLGTWNWLAGLGNAELHETKRYLMEFDLVGVINFRDLYPLRPDGLPMDQAAAFGKIAGRFPPFAGEPRHLPDELPHFDWPTAVLSGRRDMRMVRPVLRRMAERIPGAVLLPFDDVAHSVFDTRPRAAIHIAGAMAAGNQRLLPGLLPRIEALARPTMRALLPKALEARLRLERLTGKVPRAGTRG</sequence>
<dbReference type="SUPFAM" id="SSF53474">
    <property type="entry name" value="alpha/beta-Hydrolases"/>
    <property type="match status" value="1"/>
</dbReference>
<keyword evidence="5" id="KW-1185">Reference proteome</keyword>
<name>A0A1I1C1J6_9PSEU</name>
<evidence type="ECO:0000259" key="3">
    <source>
        <dbReference type="Pfam" id="PF00561"/>
    </source>
</evidence>
<dbReference type="PANTHER" id="PTHR43433:SF5">
    <property type="entry name" value="AB HYDROLASE-1 DOMAIN-CONTAINING PROTEIN"/>
    <property type="match status" value="1"/>
</dbReference>
<reference evidence="5" key="1">
    <citation type="submission" date="2016-10" db="EMBL/GenBank/DDBJ databases">
        <authorList>
            <person name="Varghese N."/>
            <person name="Submissions S."/>
        </authorList>
    </citation>
    <scope>NUCLEOTIDE SEQUENCE [LARGE SCALE GENOMIC DNA]</scope>
    <source>
        <strain evidence="5">CGMCC 4.3568</strain>
    </source>
</reference>
<dbReference type="STRING" id="490629.SAMN05216266_11824"/>
<comment type="similarity">
    <text evidence="1">Belongs to the peptidase S33 family.</text>
</comment>
<evidence type="ECO:0000313" key="5">
    <source>
        <dbReference type="Proteomes" id="UP000243799"/>
    </source>
</evidence>
<dbReference type="InterPro" id="IPR050471">
    <property type="entry name" value="AB_hydrolase"/>
</dbReference>
<dbReference type="EMBL" id="FOKG01000018">
    <property type="protein sequence ID" value="SFB54433.1"/>
    <property type="molecule type" value="Genomic_DNA"/>
</dbReference>
<feature type="domain" description="AB hydrolase-1" evidence="3">
    <location>
        <begin position="45"/>
        <end position="159"/>
    </location>
</feature>
<dbReference type="Gene3D" id="3.40.50.1820">
    <property type="entry name" value="alpha/beta hydrolase"/>
    <property type="match status" value="1"/>
</dbReference>